<gene>
    <name evidence="1" type="ORF">PNOK_0055900</name>
</gene>
<evidence type="ECO:0000313" key="2">
    <source>
        <dbReference type="Proteomes" id="UP000217199"/>
    </source>
</evidence>
<comment type="caution">
    <text evidence="1">The sequence shown here is derived from an EMBL/GenBank/DDBJ whole genome shotgun (WGS) entry which is preliminary data.</text>
</comment>
<dbReference type="Proteomes" id="UP000217199">
    <property type="component" value="Unassembled WGS sequence"/>
</dbReference>
<name>A0A286UV93_9AGAM</name>
<proteinExistence type="predicted"/>
<sequence length="245" mass="27628">MRVVLKLAVSELRETRGLGGTGSTLFQIENVHGNRIGSNYFTCTLMRTSQYSPTCDNNVLRSRTGHPTPDTPQITLSRRLNEMERSMYIQSGSIFVWEESDDELGLKRWTDGKMWSQSRMREPYLFYDEKVANESTDNPGNQSPSTQAVFRFVDGKSRASSASSILTHFDRSAHRPSGLVKQAYSALVMVSPGSQPRKWHLTAYFTYDDLQHLPSIDNDPTLRSIIVPEGVYRSEFLSINFGAGS</sequence>
<dbReference type="EMBL" id="NBII01000001">
    <property type="protein sequence ID" value="PAV23491.1"/>
    <property type="molecule type" value="Genomic_DNA"/>
</dbReference>
<evidence type="ECO:0000313" key="1">
    <source>
        <dbReference type="EMBL" id="PAV23491.1"/>
    </source>
</evidence>
<dbReference type="OrthoDB" id="5572844at2759"/>
<dbReference type="PANTHER" id="PTHR28027:SF1">
    <property type="entry name" value="CAMP INDEPENDENT REGULATORY PROTEIN (AFU_ORTHOLOGUE AFUA_3G09640)"/>
    <property type="match status" value="1"/>
</dbReference>
<dbReference type="GO" id="GO:0003677">
    <property type="term" value="F:DNA binding"/>
    <property type="evidence" value="ECO:0007669"/>
    <property type="project" value="TreeGrafter"/>
</dbReference>
<protein>
    <submittedName>
        <fullName evidence="1">Gti1 Pac2 family containing</fullName>
    </submittedName>
</protein>
<dbReference type="AlphaFoldDB" id="A0A286UV93"/>
<dbReference type="InParanoid" id="A0A286UV93"/>
<dbReference type="InterPro" id="IPR018608">
    <property type="entry name" value="Gti1/Pac2"/>
</dbReference>
<accession>A0A286UV93</accession>
<dbReference type="PANTHER" id="PTHR28027">
    <property type="entry name" value="TRANSCRIPTIONAL REGULATOR MIT1"/>
    <property type="match status" value="1"/>
</dbReference>
<keyword evidence="2" id="KW-1185">Reference proteome</keyword>
<reference evidence="1 2" key="1">
    <citation type="journal article" date="2017" name="Mol. Ecol.">
        <title>Comparative and population genomic landscape of Phellinus noxius: A hypervariable fungus causing root rot in trees.</title>
        <authorList>
            <person name="Chung C.L."/>
            <person name="Lee T.J."/>
            <person name="Akiba M."/>
            <person name="Lee H.H."/>
            <person name="Kuo T.H."/>
            <person name="Liu D."/>
            <person name="Ke H.M."/>
            <person name="Yokoi T."/>
            <person name="Roa M.B."/>
            <person name="Lu M.J."/>
            <person name="Chang Y.Y."/>
            <person name="Ann P.J."/>
            <person name="Tsai J.N."/>
            <person name="Chen C.Y."/>
            <person name="Tzean S.S."/>
            <person name="Ota Y."/>
            <person name="Hattori T."/>
            <person name="Sahashi N."/>
            <person name="Liou R.F."/>
            <person name="Kikuchi T."/>
            <person name="Tsai I.J."/>
        </authorList>
    </citation>
    <scope>NUCLEOTIDE SEQUENCE [LARGE SCALE GENOMIC DNA]</scope>
    <source>
        <strain evidence="1 2">FFPRI411160</strain>
    </source>
</reference>
<organism evidence="1 2">
    <name type="scientific">Pyrrhoderma noxium</name>
    <dbReference type="NCBI Taxonomy" id="2282107"/>
    <lineage>
        <taxon>Eukaryota</taxon>
        <taxon>Fungi</taxon>
        <taxon>Dikarya</taxon>
        <taxon>Basidiomycota</taxon>
        <taxon>Agaricomycotina</taxon>
        <taxon>Agaricomycetes</taxon>
        <taxon>Hymenochaetales</taxon>
        <taxon>Hymenochaetaceae</taxon>
        <taxon>Pyrrhoderma</taxon>
    </lineage>
</organism>
<dbReference type="Pfam" id="PF09729">
    <property type="entry name" value="Gti1_Pac2"/>
    <property type="match status" value="1"/>
</dbReference>